<dbReference type="RefSeq" id="WP_142402095.1">
    <property type="nucleotide sequence ID" value="NZ_PZHR01000873.1"/>
</dbReference>
<proteinExistence type="predicted"/>
<name>A0A2T4S4Z2_9STAP</name>
<dbReference type="InterPro" id="IPR036291">
    <property type="entry name" value="NAD(P)-bd_dom_sf"/>
</dbReference>
<evidence type="ECO:0000259" key="2">
    <source>
        <dbReference type="Pfam" id="PF01370"/>
    </source>
</evidence>
<evidence type="ECO:0000313" key="4">
    <source>
        <dbReference type="Proteomes" id="UP000240400"/>
    </source>
</evidence>
<gene>
    <name evidence="3" type="ORF">BUZ61_17725</name>
</gene>
<feature type="domain" description="NAD-dependent epimerase/dehydratase" evidence="2">
    <location>
        <begin position="3"/>
        <end position="36"/>
    </location>
</feature>
<dbReference type="InterPro" id="IPR001509">
    <property type="entry name" value="Epimerase_deHydtase"/>
</dbReference>
<evidence type="ECO:0000313" key="3">
    <source>
        <dbReference type="EMBL" id="PTK42059.1"/>
    </source>
</evidence>
<accession>A0A2T4S4Z2</accession>
<reference evidence="3 4" key="1">
    <citation type="journal article" date="2016" name="Front. Microbiol.">
        <title>Comprehensive Phylogenetic Analysis of Bovine Non-aureus Staphylococci Species Based on Whole-Genome Sequencing.</title>
        <authorList>
            <person name="Naushad S."/>
            <person name="Barkema H.W."/>
            <person name="Luby C."/>
            <person name="Condas L.A."/>
            <person name="Nobrega D.B."/>
            <person name="Carson D.A."/>
            <person name="De Buck J."/>
        </authorList>
    </citation>
    <scope>NUCLEOTIDE SEQUENCE [LARGE SCALE GENOMIC DNA]</scope>
    <source>
        <strain evidence="3 4">SNUC 4337</strain>
    </source>
</reference>
<feature type="non-terminal residue" evidence="3">
    <location>
        <position position="44"/>
    </location>
</feature>
<dbReference type="OrthoDB" id="9801785at2"/>
<protein>
    <submittedName>
        <fullName evidence="3">Protein CapI</fullName>
    </submittedName>
</protein>
<keyword evidence="1" id="KW-0520">NAD</keyword>
<dbReference type="PANTHER" id="PTHR43574">
    <property type="entry name" value="EPIMERASE-RELATED"/>
    <property type="match status" value="1"/>
</dbReference>
<dbReference type="EMBL" id="PZHR01000873">
    <property type="protein sequence ID" value="PTK42059.1"/>
    <property type="molecule type" value="Genomic_DNA"/>
</dbReference>
<dbReference type="AlphaFoldDB" id="A0A2T4S4Z2"/>
<comment type="caution">
    <text evidence="3">The sequence shown here is derived from an EMBL/GenBank/DDBJ whole genome shotgun (WGS) entry which is preliminary data.</text>
</comment>
<sequence>MKVLITGAAGFIGSHLAKRLISQGHEIIGVDNINDYYEPKLKED</sequence>
<evidence type="ECO:0000256" key="1">
    <source>
        <dbReference type="ARBA" id="ARBA00023027"/>
    </source>
</evidence>
<dbReference type="SUPFAM" id="SSF51735">
    <property type="entry name" value="NAD(P)-binding Rossmann-fold domains"/>
    <property type="match status" value="1"/>
</dbReference>
<dbReference type="Proteomes" id="UP000240400">
    <property type="component" value="Unassembled WGS sequence"/>
</dbReference>
<organism evidence="3 4">
    <name type="scientific">Staphylococcus nepalensis</name>
    <dbReference type="NCBI Taxonomy" id="214473"/>
    <lineage>
        <taxon>Bacteria</taxon>
        <taxon>Bacillati</taxon>
        <taxon>Bacillota</taxon>
        <taxon>Bacilli</taxon>
        <taxon>Bacillales</taxon>
        <taxon>Staphylococcaceae</taxon>
        <taxon>Staphylococcus</taxon>
    </lineage>
</organism>
<dbReference type="Gene3D" id="3.40.50.720">
    <property type="entry name" value="NAD(P)-binding Rossmann-like Domain"/>
    <property type="match status" value="1"/>
</dbReference>
<dbReference type="Pfam" id="PF01370">
    <property type="entry name" value="Epimerase"/>
    <property type="match status" value="1"/>
</dbReference>